<dbReference type="Pfam" id="PF13837">
    <property type="entry name" value="Myb_DNA-bind_4"/>
    <property type="match status" value="1"/>
</dbReference>
<dbReference type="Proteomes" id="UP000265515">
    <property type="component" value="Unassembled WGS sequence"/>
</dbReference>
<reference evidence="3 4" key="1">
    <citation type="journal article" date="2018" name="Cell">
        <title>The Chara Genome: Secondary Complexity and Implications for Plant Terrestrialization.</title>
        <authorList>
            <person name="Nishiyama T."/>
            <person name="Sakayama H."/>
            <person name="Vries J.D."/>
            <person name="Buschmann H."/>
            <person name="Saint-Marcoux D."/>
            <person name="Ullrich K.K."/>
            <person name="Haas F.B."/>
            <person name="Vanderstraeten L."/>
            <person name="Becker D."/>
            <person name="Lang D."/>
            <person name="Vosolsobe S."/>
            <person name="Rombauts S."/>
            <person name="Wilhelmsson P.K.I."/>
            <person name="Janitza P."/>
            <person name="Kern R."/>
            <person name="Heyl A."/>
            <person name="Rumpler F."/>
            <person name="Villalobos L.I.A.C."/>
            <person name="Clay J.M."/>
            <person name="Skokan R."/>
            <person name="Toyoda A."/>
            <person name="Suzuki Y."/>
            <person name="Kagoshima H."/>
            <person name="Schijlen E."/>
            <person name="Tajeshwar N."/>
            <person name="Catarino B."/>
            <person name="Hetherington A.J."/>
            <person name="Saltykova A."/>
            <person name="Bonnot C."/>
            <person name="Breuninger H."/>
            <person name="Symeonidi A."/>
            <person name="Radhakrishnan G.V."/>
            <person name="Van Nieuwerburgh F."/>
            <person name="Deforce D."/>
            <person name="Chang C."/>
            <person name="Karol K.G."/>
            <person name="Hedrich R."/>
            <person name="Ulvskov P."/>
            <person name="Glockner G."/>
            <person name="Delwiche C.F."/>
            <person name="Petrasek J."/>
            <person name="Van de Peer Y."/>
            <person name="Friml J."/>
            <person name="Beilby M."/>
            <person name="Dolan L."/>
            <person name="Kohara Y."/>
            <person name="Sugano S."/>
            <person name="Fujiyama A."/>
            <person name="Delaux P.-M."/>
            <person name="Quint M."/>
            <person name="TheiBen G."/>
            <person name="Hagemann M."/>
            <person name="Harholt J."/>
            <person name="Dunand C."/>
            <person name="Zachgo S."/>
            <person name="Langdale J."/>
            <person name="Maumus F."/>
            <person name="Straeten D.V.D."/>
            <person name="Gould S.B."/>
            <person name="Rensing S.A."/>
        </authorList>
    </citation>
    <scope>NUCLEOTIDE SEQUENCE [LARGE SCALE GENOMIC DNA]</scope>
    <source>
        <strain evidence="3 4">S276</strain>
    </source>
</reference>
<keyword evidence="4" id="KW-1185">Reference proteome</keyword>
<dbReference type="PANTHER" id="PTHR33492">
    <property type="entry name" value="OSJNBA0043A12.37 PROTEIN-RELATED"/>
    <property type="match status" value="1"/>
</dbReference>
<dbReference type="Gramene" id="GBG88598">
    <property type="protein sequence ID" value="GBG88598"/>
    <property type="gene ID" value="CBR_g48128"/>
</dbReference>
<evidence type="ECO:0000256" key="1">
    <source>
        <dbReference type="SAM" id="MobiDB-lite"/>
    </source>
</evidence>
<dbReference type="Gene3D" id="1.10.10.60">
    <property type="entry name" value="Homeodomain-like"/>
    <property type="match status" value="1"/>
</dbReference>
<dbReference type="AlphaFoldDB" id="A0A388M1Z0"/>
<sequence>MGITRSKRWLVRAGREKAAYLNRFARAEGIEMCPRGMAEEESTRINVRNGRAYHLRCETDPGLCMDGNDRRTRPRQLRTWNETVGSCNDAAVQEPLDFDDVDGDDDCNSDDLPEIRPLGRKVRNDGASAKKGSTPRNRRNKKMNDDTGGSDGEGARNFWSVKDTIALVRAKRDQDLYFAGMEHNFGRMKTREWKWEDVRSRLQKMDVTRKVVNCGKKWDNLMQQFKKVHKFQHLSGGKDYFKLASSARRSEGVNFIMDRSVYKEMEAMTKGDHTIHPKNLADTGVPGAVQMPAGAGAGGESMGCEGGGEPVDEEQGSTKDSTFSAGSAGGSGKRKNMWQQTFEAVTEVMDKHGALMASTMDSASKRQCSMMLRQCDMEV</sequence>
<evidence type="ECO:0000259" key="2">
    <source>
        <dbReference type="Pfam" id="PF13837"/>
    </source>
</evidence>
<feature type="region of interest" description="Disordered" evidence="1">
    <location>
        <begin position="295"/>
        <end position="336"/>
    </location>
</feature>
<dbReference type="EMBL" id="BFEA01000683">
    <property type="protein sequence ID" value="GBG88598.1"/>
    <property type="molecule type" value="Genomic_DNA"/>
</dbReference>
<comment type="caution">
    <text evidence="3">The sequence shown here is derived from an EMBL/GenBank/DDBJ whole genome shotgun (WGS) entry which is preliminary data.</text>
</comment>
<dbReference type="OrthoDB" id="6723674at2759"/>
<gene>
    <name evidence="3" type="ORF">CBR_g48128</name>
</gene>
<organism evidence="3 4">
    <name type="scientific">Chara braunii</name>
    <name type="common">Braun's stonewort</name>
    <dbReference type="NCBI Taxonomy" id="69332"/>
    <lineage>
        <taxon>Eukaryota</taxon>
        <taxon>Viridiplantae</taxon>
        <taxon>Streptophyta</taxon>
        <taxon>Charophyceae</taxon>
        <taxon>Charales</taxon>
        <taxon>Characeae</taxon>
        <taxon>Chara</taxon>
    </lineage>
</organism>
<evidence type="ECO:0000313" key="3">
    <source>
        <dbReference type="EMBL" id="GBG88598.1"/>
    </source>
</evidence>
<feature type="domain" description="Myb/SANT-like DNA-binding" evidence="2">
    <location>
        <begin position="156"/>
        <end position="233"/>
    </location>
</feature>
<dbReference type="PANTHER" id="PTHR33492:SF4">
    <property type="entry name" value="OS02G0174300 PROTEIN"/>
    <property type="match status" value="1"/>
</dbReference>
<feature type="compositionally biased region" description="Gly residues" evidence="1">
    <location>
        <begin position="295"/>
        <end position="309"/>
    </location>
</feature>
<protein>
    <recommendedName>
        <fullName evidence="2">Myb/SANT-like DNA-binding domain-containing protein</fullName>
    </recommendedName>
</protein>
<evidence type="ECO:0000313" key="4">
    <source>
        <dbReference type="Proteomes" id="UP000265515"/>
    </source>
</evidence>
<proteinExistence type="predicted"/>
<name>A0A388M1Z0_CHABU</name>
<feature type="region of interest" description="Disordered" evidence="1">
    <location>
        <begin position="98"/>
        <end position="155"/>
    </location>
</feature>
<dbReference type="InterPro" id="IPR044822">
    <property type="entry name" value="Myb_DNA-bind_4"/>
</dbReference>
<feature type="compositionally biased region" description="Acidic residues" evidence="1">
    <location>
        <begin position="98"/>
        <end position="112"/>
    </location>
</feature>
<accession>A0A388M1Z0</accession>